<name>E6M128_9ACTO</name>
<gene>
    <name evidence="1" type="ORF">HMPREF0388_1761</name>
</gene>
<dbReference type="GO" id="GO:0006281">
    <property type="term" value="P:DNA repair"/>
    <property type="evidence" value="ECO:0007669"/>
    <property type="project" value="InterPro"/>
</dbReference>
<protein>
    <submittedName>
        <fullName evidence="1">Uncharacterized protein</fullName>
    </submittedName>
</protein>
<dbReference type="RefSeq" id="WP_004010136.1">
    <property type="nucleotide sequence ID" value="NZ_GL622340.1"/>
</dbReference>
<dbReference type="GO" id="GO:0006310">
    <property type="term" value="P:DNA recombination"/>
    <property type="evidence" value="ECO:0007669"/>
    <property type="project" value="InterPro"/>
</dbReference>
<comment type="caution">
    <text evidence="1">The sequence shown here is derived from an EMBL/GenBank/DDBJ whole genome shotgun (WGS) entry which is preliminary data.</text>
</comment>
<proteinExistence type="predicted"/>
<evidence type="ECO:0000313" key="2">
    <source>
        <dbReference type="Proteomes" id="UP000005573"/>
    </source>
</evidence>
<reference evidence="1 2" key="1">
    <citation type="submission" date="2010-12" db="EMBL/GenBank/DDBJ databases">
        <authorList>
            <person name="Muzny D."/>
            <person name="Qin X."/>
            <person name="Deng J."/>
            <person name="Jiang H."/>
            <person name="Liu Y."/>
            <person name="Qu J."/>
            <person name="Song X.-Z."/>
            <person name="Zhang L."/>
            <person name="Thornton R."/>
            <person name="Coyle M."/>
            <person name="Francisco L."/>
            <person name="Jackson L."/>
            <person name="Javaid M."/>
            <person name="Korchina V."/>
            <person name="Kovar C."/>
            <person name="Mata R."/>
            <person name="Mathew T."/>
            <person name="Ngo R."/>
            <person name="Nguyen L."/>
            <person name="Nguyen N."/>
            <person name="Okwuonu G."/>
            <person name="Ongeri F."/>
            <person name="Pham C."/>
            <person name="Simmons D."/>
            <person name="Wilczek-Boney K."/>
            <person name="Hale W."/>
            <person name="Jakkamsetti A."/>
            <person name="Pham P."/>
            <person name="Ruth R."/>
            <person name="San Lucas F."/>
            <person name="Warren J."/>
            <person name="Zhang J."/>
            <person name="Zhao Z."/>
            <person name="Zhou C."/>
            <person name="Zhu D."/>
            <person name="Lee S."/>
            <person name="Bess C."/>
            <person name="Blankenburg K."/>
            <person name="Forbes L."/>
            <person name="Fu Q."/>
            <person name="Gubbala S."/>
            <person name="Hirani K."/>
            <person name="Jayaseelan J.C."/>
            <person name="Lara F."/>
            <person name="Munidasa M."/>
            <person name="Palculict T."/>
            <person name="Patil S."/>
            <person name="Pu L.-L."/>
            <person name="Saada N."/>
            <person name="Tang L."/>
            <person name="Weissenberger G."/>
            <person name="Zhu Y."/>
            <person name="Hemphill L."/>
            <person name="Shang Y."/>
            <person name="Youmans B."/>
            <person name="Ayvaz T."/>
            <person name="Ross M."/>
            <person name="Santibanez J."/>
            <person name="Aqrawi P."/>
            <person name="Gross S."/>
            <person name="Joshi V."/>
            <person name="Fowler G."/>
            <person name="Nazareth L."/>
            <person name="Reid J."/>
            <person name="Worley K."/>
            <person name="Petrosino J."/>
            <person name="Highlander S."/>
            <person name="Gibbs R."/>
        </authorList>
    </citation>
    <scope>NUCLEOTIDE SEQUENCE [LARGE SCALE GENOMIC DNA]</scope>
    <source>
        <strain evidence="1 2">ATCC 51333</strain>
    </source>
</reference>
<dbReference type="EMBL" id="AEPY01000011">
    <property type="protein sequence ID" value="EFU79658.1"/>
    <property type="molecule type" value="Genomic_DNA"/>
</dbReference>
<evidence type="ECO:0000313" key="1">
    <source>
        <dbReference type="EMBL" id="EFU79658.1"/>
    </source>
</evidence>
<dbReference type="HOGENOM" id="CLU_126035_1_0_11"/>
<dbReference type="GO" id="GO:0000287">
    <property type="term" value="F:magnesium ion binding"/>
    <property type="evidence" value="ECO:0007669"/>
    <property type="project" value="InterPro"/>
</dbReference>
<organism evidence="1 2">
    <name type="scientific">Mobiluncus curtisii ATCC 51333</name>
    <dbReference type="NCBI Taxonomy" id="887326"/>
    <lineage>
        <taxon>Bacteria</taxon>
        <taxon>Bacillati</taxon>
        <taxon>Actinomycetota</taxon>
        <taxon>Actinomycetes</taxon>
        <taxon>Actinomycetales</taxon>
        <taxon>Actinomycetaceae</taxon>
        <taxon>Mobiluncus</taxon>
    </lineage>
</organism>
<sequence length="123" mass="14194">MVNSHTVVFSHELKGIWFTANYRLNKWEKIRRVKQARKISWAKFHTCPQYEKATLTIKVINRTSRRFDPLNAADIIKPLIDGAIDAGILPDDDEKHLISTTIIGGHEKGKPSHEIIFTFTKIR</sequence>
<dbReference type="InterPro" id="IPR036614">
    <property type="entry name" value="RusA-like_sf"/>
</dbReference>
<dbReference type="AlphaFoldDB" id="E6M128"/>
<dbReference type="Proteomes" id="UP000005573">
    <property type="component" value="Unassembled WGS sequence"/>
</dbReference>
<dbReference type="SUPFAM" id="SSF103084">
    <property type="entry name" value="Holliday junction resolvase RusA"/>
    <property type="match status" value="1"/>
</dbReference>
<accession>E6M128</accession>